<keyword evidence="12" id="KW-1185">Reference proteome</keyword>
<dbReference type="PROSITE" id="PS50089">
    <property type="entry name" value="ZF_RING_2"/>
    <property type="match status" value="1"/>
</dbReference>
<accession>A0A6P6J586</accession>
<evidence type="ECO:0000313" key="12">
    <source>
        <dbReference type="Proteomes" id="UP000515129"/>
    </source>
</evidence>
<organism evidence="12 13">
    <name type="scientific">Carassius auratus</name>
    <name type="common">Goldfish</name>
    <dbReference type="NCBI Taxonomy" id="7957"/>
    <lineage>
        <taxon>Eukaryota</taxon>
        <taxon>Metazoa</taxon>
        <taxon>Chordata</taxon>
        <taxon>Craniata</taxon>
        <taxon>Vertebrata</taxon>
        <taxon>Euteleostomi</taxon>
        <taxon>Actinopterygii</taxon>
        <taxon>Neopterygii</taxon>
        <taxon>Teleostei</taxon>
        <taxon>Ostariophysi</taxon>
        <taxon>Cypriniformes</taxon>
        <taxon>Cyprinidae</taxon>
        <taxon>Cyprininae</taxon>
        <taxon>Carassius</taxon>
    </lineage>
</organism>
<dbReference type="PANTHER" id="PTHR25465:SF32">
    <property type="entry name" value="BLOODTHIRSTY-RELATED GENE FAMILY, MEMBER 16 ISOFORM X1-RELATED"/>
    <property type="match status" value="1"/>
</dbReference>
<dbReference type="Pfam" id="PF00643">
    <property type="entry name" value="zf-B_box"/>
    <property type="match status" value="1"/>
</dbReference>
<dbReference type="GO" id="GO:0004842">
    <property type="term" value="F:ubiquitin-protein transferase activity"/>
    <property type="evidence" value="ECO:0007669"/>
    <property type="project" value="InterPro"/>
</dbReference>
<dbReference type="SUPFAM" id="SSF56204">
    <property type="entry name" value="Hect, E3 ligase catalytic domain"/>
    <property type="match status" value="1"/>
</dbReference>
<feature type="active site" description="Glycyl thioester intermediate" evidence="7">
    <location>
        <position position="901"/>
    </location>
</feature>
<dbReference type="InterPro" id="IPR035983">
    <property type="entry name" value="Hect_E3_ubiquitin_ligase"/>
</dbReference>
<keyword evidence="1" id="KW-0808">Transferase</keyword>
<dbReference type="Gene3D" id="3.90.1750.10">
    <property type="entry name" value="Hect, E3 ligase catalytic domains"/>
    <property type="match status" value="1"/>
</dbReference>
<evidence type="ECO:0000256" key="7">
    <source>
        <dbReference type="PROSITE-ProRule" id="PRU00104"/>
    </source>
</evidence>
<proteinExistence type="predicted"/>
<dbReference type="InterPro" id="IPR000569">
    <property type="entry name" value="HECT_dom"/>
</dbReference>
<evidence type="ECO:0000259" key="11">
    <source>
        <dbReference type="PROSITE" id="PS50237"/>
    </source>
</evidence>
<gene>
    <name evidence="13" type="primary">LOC113041235</name>
</gene>
<dbReference type="Pfam" id="PF13445">
    <property type="entry name" value="zf-RING_UBOX"/>
    <property type="match status" value="1"/>
</dbReference>
<dbReference type="KEGG" id="caua:113041235"/>
<evidence type="ECO:0000259" key="9">
    <source>
        <dbReference type="PROSITE" id="PS50089"/>
    </source>
</evidence>
<evidence type="ECO:0000256" key="8">
    <source>
        <dbReference type="SAM" id="MobiDB-lite"/>
    </source>
</evidence>
<evidence type="ECO:0000256" key="2">
    <source>
        <dbReference type="ARBA" id="ARBA00022723"/>
    </source>
</evidence>
<dbReference type="SUPFAM" id="SSF57850">
    <property type="entry name" value="RING/U-box"/>
    <property type="match status" value="1"/>
</dbReference>
<dbReference type="InterPro" id="IPR013083">
    <property type="entry name" value="Znf_RING/FYVE/PHD"/>
</dbReference>
<evidence type="ECO:0000313" key="13">
    <source>
        <dbReference type="RefSeq" id="XP_026055450.1"/>
    </source>
</evidence>
<dbReference type="SUPFAM" id="SSF57845">
    <property type="entry name" value="B-box zinc-binding domain"/>
    <property type="match status" value="1"/>
</dbReference>
<evidence type="ECO:0000256" key="6">
    <source>
        <dbReference type="PROSITE-ProRule" id="PRU00024"/>
    </source>
</evidence>
<evidence type="ECO:0000256" key="4">
    <source>
        <dbReference type="ARBA" id="ARBA00022786"/>
    </source>
</evidence>
<dbReference type="PANTHER" id="PTHR25465">
    <property type="entry name" value="B-BOX DOMAIN CONTAINING"/>
    <property type="match status" value="1"/>
</dbReference>
<dbReference type="CDD" id="cd19802">
    <property type="entry name" value="Bbox1_TRIM8-like"/>
    <property type="match status" value="1"/>
</dbReference>
<evidence type="ECO:0000256" key="1">
    <source>
        <dbReference type="ARBA" id="ARBA00022679"/>
    </source>
</evidence>
<dbReference type="InterPro" id="IPR000315">
    <property type="entry name" value="Znf_B-box"/>
</dbReference>
<keyword evidence="3 6" id="KW-0863">Zinc-finger</keyword>
<name>A0A6P6J586_CARAU</name>
<feature type="domain" description="RING-type" evidence="9">
    <location>
        <begin position="24"/>
        <end position="64"/>
    </location>
</feature>
<keyword evidence="5" id="KW-0862">Zinc</keyword>
<dbReference type="PROSITE" id="PS00518">
    <property type="entry name" value="ZF_RING_1"/>
    <property type="match status" value="1"/>
</dbReference>
<dbReference type="GeneID" id="113041235"/>
<dbReference type="CDD" id="cd19769">
    <property type="entry name" value="Bbox2_TRIM16-like"/>
    <property type="match status" value="1"/>
</dbReference>
<dbReference type="InterPro" id="IPR017907">
    <property type="entry name" value="Znf_RING_CS"/>
</dbReference>
<dbReference type="RefSeq" id="XP_026055450.1">
    <property type="nucleotide sequence ID" value="XM_026199665.1"/>
</dbReference>
<dbReference type="OrthoDB" id="1630758at2759"/>
<feature type="domain" description="B box-type" evidence="10">
    <location>
        <begin position="179"/>
        <end position="219"/>
    </location>
</feature>
<dbReference type="InterPro" id="IPR051051">
    <property type="entry name" value="E3_ubiq-ligase_TRIM/RNF"/>
</dbReference>
<dbReference type="InterPro" id="IPR027370">
    <property type="entry name" value="Znf-RING_euk"/>
</dbReference>
<dbReference type="InterPro" id="IPR001841">
    <property type="entry name" value="Znf_RING"/>
</dbReference>
<feature type="compositionally biased region" description="Polar residues" evidence="8">
    <location>
        <begin position="247"/>
        <end position="256"/>
    </location>
</feature>
<dbReference type="Gene3D" id="3.30.40.10">
    <property type="entry name" value="Zinc/RING finger domain, C3HC4 (zinc finger)"/>
    <property type="match status" value="1"/>
</dbReference>
<dbReference type="GO" id="GO:0008270">
    <property type="term" value="F:zinc ion binding"/>
    <property type="evidence" value="ECO:0007669"/>
    <property type="project" value="UniProtKB-KW"/>
</dbReference>
<protein>
    <submittedName>
        <fullName evidence="13">Uncharacterized protein LOC113041235 isoform X1</fullName>
    </submittedName>
</protein>
<dbReference type="AlphaFoldDB" id="A0A6P6J586"/>
<dbReference type="SMART" id="SM00336">
    <property type="entry name" value="BBOX"/>
    <property type="match status" value="2"/>
</dbReference>
<dbReference type="Gene3D" id="3.30.160.60">
    <property type="entry name" value="Classic Zinc Finger"/>
    <property type="match status" value="1"/>
</dbReference>
<feature type="region of interest" description="Disordered" evidence="8">
    <location>
        <begin position="243"/>
        <end position="264"/>
    </location>
</feature>
<keyword evidence="2" id="KW-0479">Metal-binding</keyword>
<dbReference type="Proteomes" id="UP000515129">
    <property type="component" value="Chromosome 23"/>
</dbReference>
<keyword evidence="4 7" id="KW-0833">Ubl conjugation pathway</keyword>
<evidence type="ECO:0000256" key="3">
    <source>
        <dbReference type="ARBA" id="ARBA00022771"/>
    </source>
</evidence>
<sequence length="935" mass="104803">MTESIRSRHGMASSSGPLNEELQCSICLDVFTDPVTTPCGHNFCRTCLTKCWRNTQTCFCPFCKQIFTRMPDFEINTTSGTLMGVKQTLQQSQINLIFSGPRKFSGAPEYNAESFAQHFQEKLNLGRPKVFCDFCDGILQKAVKSCLMCQSSYCETHLEPHHRVPRLKKHKLINAVENLEDYICQKHQRPLELFCRDDQTSVCLSCTEGDHRTHYIVPIEEESQQKKALSSKVESAASALIDVLDRNPTQSSSSGLTPLPEPENRVRQALKRQFTSMLGTENDQPRGKKRSPVAKPGTVKKTDFLIYVLSEHTLFAPKGDEDLKLVHAGLGKRVLTFPDSFKHSEIVTLLEEEFPKLKTLQGGWMFYKSTGGGERRRKLSIIPTDSDGYSTRLMKLVSNNGKNMLFVVPLQEQLSTEPLPIDSVEFSKMPQSNCMKCGMKIPLPLLPLHIKECNVTKTDSVTDVTVLDYEYENDSEATDQPSSLHTDLEEPEQICPICQISLPTDLLPYHASTCGEGAWTFSGSDSPSTSRREELAGLSTAQTFTFTSVSAAWKNEIDPQKASRMFCDELLSQNEYCPSLSLLINQFDSVDEQDSTLISFYKKNSANWSAPLRCSLTEDAAVGKGVNRHVLSMVMQKLKTGFTLNLGSSTTALFEGEKNHRVPSASAVLRDSNLFQMAGRMIGHSFLHGGPCLSGLSLPVVILLTGGNADSAASVLTLQDCPDLDHRETISLLKKTQLTAEEMTQLTNLCLCWDLPAPSLRNRDWLFQQLLSHAVLGRVKCQIKDLRKGIKDTGIWPLLTQRLDSHHVVFPRESAQDITSQGILQKIQWPKPVDNTYDEDNGDSITVEKMCVITGYMRRFIEEASPTRLNNLMKFWVGWELPEEHLLLELVTAKFPVAYTCFKTLRLPCHYKSYAAFRVDMLMCLNSVNSGFGLV</sequence>
<dbReference type="Gene3D" id="4.10.830.40">
    <property type="match status" value="1"/>
</dbReference>
<evidence type="ECO:0000256" key="5">
    <source>
        <dbReference type="ARBA" id="ARBA00022833"/>
    </source>
</evidence>
<evidence type="ECO:0000259" key="10">
    <source>
        <dbReference type="PROSITE" id="PS50119"/>
    </source>
</evidence>
<feature type="region of interest" description="Disordered" evidence="8">
    <location>
        <begin position="276"/>
        <end position="296"/>
    </location>
</feature>
<dbReference type="PROSITE" id="PS50119">
    <property type="entry name" value="ZF_BBOX"/>
    <property type="match status" value="1"/>
</dbReference>
<dbReference type="SMART" id="SM00184">
    <property type="entry name" value="RING"/>
    <property type="match status" value="1"/>
</dbReference>
<dbReference type="PROSITE" id="PS50237">
    <property type="entry name" value="HECT"/>
    <property type="match status" value="1"/>
</dbReference>
<feature type="domain" description="HECT" evidence="11">
    <location>
        <begin position="894"/>
        <end position="935"/>
    </location>
</feature>
<reference evidence="13" key="1">
    <citation type="submission" date="2025-08" db="UniProtKB">
        <authorList>
            <consortium name="RefSeq"/>
        </authorList>
    </citation>
    <scope>IDENTIFICATION</scope>
    <source>
        <strain evidence="13">Wakin</strain>
        <tissue evidence="13">Muscle</tissue>
    </source>
</reference>